<accession>A0A2R6QXZ4</accession>
<dbReference type="Pfam" id="PF00112">
    <property type="entry name" value="Peptidase_C1"/>
    <property type="match status" value="1"/>
</dbReference>
<sequence length="258" mass="29314">MKMGSPKSFISMSLLISMLLILSSAFNAENSVWRTNEEVMAMYESWLVEYGKSYNLLGEKEMRFEIFKENLRFIDEHNADANRSYTVGLNRFADLTNEEYRSKYLGLKSSSRAKVSNRYVPRVGDALPTSVDWRAKGAVVGIKDQGDCASCWAFSAVTAVEGINKIRTGNLISLSEQELVDCARTQSTKGCNTGLMTDAFEFIINNGGLIPRKITPIKLKMVNVICTRKIKDTLKSMIMKKFLLITSRRCKRRWHFNL</sequence>
<dbReference type="InterPro" id="IPR000668">
    <property type="entry name" value="Peptidase_C1A_C"/>
</dbReference>
<keyword evidence="3" id="KW-0732">Signal</keyword>
<dbReference type="SMART" id="SM00848">
    <property type="entry name" value="Inhibitor_I29"/>
    <property type="match status" value="1"/>
</dbReference>
<dbReference type="GO" id="GO:0006508">
    <property type="term" value="P:proteolysis"/>
    <property type="evidence" value="ECO:0007669"/>
    <property type="project" value="InterPro"/>
</dbReference>
<feature type="chain" id="PRO_5018659656" evidence="3">
    <location>
        <begin position="26"/>
        <end position="258"/>
    </location>
</feature>
<feature type="signal peptide" evidence="3">
    <location>
        <begin position="1"/>
        <end position="25"/>
    </location>
</feature>
<dbReference type="GO" id="GO:0008234">
    <property type="term" value="F:cysteine-type peptidase activity"/>
    <property type="evidence" value="ECO:0007669"/>
    <property type="project" value="InterPro"/>
</dbReference>
<reference evidence="6 7" key="1">
    <citation type="submission" date="2017-07" db="EMBL/GenBank/DDBJ databases">
        <title>An improved, manually edited Actinidia chinensis var. chinensis (kiwifruit) genome highlights the challenges associated with draft genomes and gene prediction in plants.</title>
        <authorList>
            <person name="Pilkington S."/>
            <person name="Crowhurst R."/>
            <person name="Hilario E."/>
            <person name="Nardozza S."/>
            <person name="Fraser L."/>
            <person name="Peng Y."/>
            <person name="Gunaseelan K."/>
            <person name="Simpson R."/>
            <person name="Tahir J."/>
            <person name="Deroles S."/>
            <person name="Templeton K."/>
            <person name="Luo Z."/>
            <person name="Davy M."/>
            <person name="Cheng C."/>
            <person name="Mcneilage M."/>
            <person name="Scaglione D."/>
            <person name="Liu Y."/>
            <person name="Zhang Q."/>
            <person name="Datson P."/>
            <person name="De Silva N."/>
            <person name="Gardiner S."/>
            <person name="Bassett H."/>
            <person name="Chagne D."/>
            <person name="Mccallum J."/>
            <person name="Dzierzon H."/>
            <person name="Deng C."/>
            <person name="Wang Y.-Y."/>
            <person name="Barron N."/>
            <person name="Manako K."/>
            <person name="Bowen J."/>
            <person name="Foster T."/>
            <person name="Erridge Z."/>
            <person name="Tiffin H."/>
            <person name="Waite C."/>
            <person name="Davies K."/>
            <person name="Grierson E."/>
            <person name="Laing W."/>
            <person name="Kirk R."/>
            <person name="Chen X."/>
            <person name="Wood M."/>
            <person name="Montefiori M."/>
            <person name="Brummell D."/>
            <person name="Schwinn K."/>
            <person name="Catanach A."/>
            <person name="Fullerton C."/>
            <person name="Li D."/>
            <person name="Meiyalaghan S."/>
            <person name="Nieuwenhuizen N."/>
            <person name="Read N."/>
            <person name="Prakash R."/>
            <person name="Hunter D."/>
            <person name="Zhang H."/>
            <person name="Mckenzie M."/>
            <person name="Knabel M."/>
            <person name="Harris A."/>
            <person name="Allan A."/>
            <person name="Chen A."/>
            <person name="Janssen B."/>
            <person name="Plunkett B."/>
            <person name="Dwamena C."/>
            <person name="Voogd C."/>
            <person name="Leif D."/>
            <person name="Lafferty D."/>
            <person name="Souleyre E."/>
            <person name="Varkonyi-Gasic E."/>
            <person name="Gambi F."/>
            <person name="Hanley J."/>
            <person name="Yao J.-L."/>
            <person name="Cheung J."/>
            <person name="David K."/>
            <person name="Warren B."/>
            <person name="Marsh K."/>
            <person name="Snowden K."/>
            <person name="Lin-Wang K."/>
            <person name="Brian L."/>
            <person name="Martinez-Sanchez M."/>
            <person name="Wang M."/>
            <person name="Ileperuma N."/>
            <person name="Macnee N."/>
            <person name="Campin R."/>
            <person name="Mcatee P."/>
            <person name="Drummond R."/>
            <person name="Espley R."/>
            <person name="Ireland H."/>
            <person name="Wu R."/>
            <person name="Atkinson R."/>
            <person name="Karunairetnam S."/>
            <person name="Bulley S."/>
            <person name="Chunkath S."/>
            <person name="Hanley Z."/>
            <person name="Storey R."/>
            <person name="Thrimawithana A."/>
            <person name="Thomson S."/>
            <person name="David C."/>
            <person name="Testolin R."/>
        </authorList>
    </citation>
    <scope>NUCLEOTIDE SEQUENCE [LARGE SCALE GENOMIC DNA]</scope>
    <source>
        <strain evidence="7">cv. Red5</strain>
        <tissue evidence="6">Young leaf</tissue>
    </source>
</reference>
<comment type="similarity">
    <text evidence="1">Belongs to the peptidase C1 family.</text>
</comment>
<protein>
    <submittedName>
        <fullName evidence="6">Actinidain like</fullName>
    </submittedName>
</protein>
<evidence type="ECO:0000313" key="6">
    <source>
        <dbReference type="EMBL" id="PSS17267.1"/>
    </source>
</evidence>
<feature type="domain" description="Cathepsin propeptide inhibitor" evidence="5">
    <location>
        <begin position="43"/>
        <end position="100"/>
    </location>
</feature>
<dbReference type="SUPFAM" id="SSF54001">
    <property type="entry name" value="Cysteine proteinases"/>
    <property type="match status" value="1"/>
</dbReference>
<evidence type="ECO:0000256" key="3">
    <source>
        <dbReference type="SAM" id="SignalP"/>
    </source>
</evidence>
<evidence type="ECO:0000256" key="1">
    <source>
        <dbReference type="ARBA" id="ARBA00008455"/>
    </source>
</evidence>
<dbReference type="OMA" id="WNDACAG"/>
<dbReference type="STRING" id="1590841.A0A2R6QXZ4"/>
<gene>
    <name evidence="6" type="ORF">CEY00_Acc12054</name>
</gene>
<evidence type="ECO:0000259" key="4">
    <source>
        <dbReference type="SMART" id="SM00645"/>
    </source>
</evidence>
<keyword evidence="7" id="KW-1185">Reference proteome</keyword>
<name>A0A2R6QXZ4_ACTCC</name>
<dbReference type="Gramene" id="PSS17267">
    <property type="protein sequence ID" value="PSS17267"/>
    <property type="gene ID" value="CEY00_Acc12054"/>
</dbReference>
<dbReference type="Gene3D" id="1.10.287.2250">
    <property type="match status" value="1"/>
</dbReference>
<organism evidence="6 7">
    <name type="scientific">Actinidia chinensis var. chinensis</name>
    <name type="common">Chinese soft-hair kiwi</name>
    <dbReference type="NCBI Taxonomy" id="1590841"/>
    <lineage>
        <taxon>Eukaryota</taxon>
        <taxon>Viridiplantae</taxon>
        <taxon>Streptophyta</taxon>
        <taxon>Embryophyta</taxon>
        <taxon>Tracheophyta</taxon>
        <taxon>Spermatophyta</taxon>
        <taxon>Magnoliopsida</taxon>
        <taxon>eudicotyledons</taxon>
        <taxon>Gunneridae</taxon>
        <taxon>Pentapetalae</taxon>
        <taxon>asterids</taxon>
        <taxon>Ericales</taxon>
        <taxon>Actinidiaceae</taxon>
        <taxon>Actinidia</taxon>
    </lineage>
</organism>
<dbReference type="SMART" id="SM00645">
    <property type="entry name" value="Pept_C1"/>
    <property type="match status" value="1"/>
</dbReference>
<comment type="caution">
    <text evidence="6">The sequence shown here is derived from an EMBL/GenBank/DDBJ whole genome shotgun (WGS) entry which is preliminary data.</text>
</comment>
<dbReference type="Proteomes" id="UP000241394">
    <property type="component" value="Chromosome LG11"/>
</dbReference>
<keyword evidence="2" id="KW-1015">Disulfide bond</keyword>
<evidence type="ECO:0000256" key="2">
    <source>
        <dbReference type="ARBA" id="ARBA00023157"/>
    </source>
</evidence>
<feature type="domain" description="Peptidase C1A papain C-terminal" evidence="4">
    <location>
        <begin position="127"/>
        <end position="258"/>
    </location>
</feature>
<dbReference type="OrthoDB" id="10253408at2759"/>
<dbReference type="CDD" id="cd02248">
    <property type="entry name" value="Peptidase_C1A"/>
    <property type="match status" value="1"/>
</dbReference>
<dbReference type="AlphaFoldDB" id="A0A2R6QXZ4"/>
<dbReference type="InterPro" id="IPR039417">
    <property type="entry name" value="Peptidase_C1A_papain-like"/>
</dbReference>
<dbReference type="InterPro" id="IPR038765">
    <property type="entry name" value="Papain-like_cys_pep_sf"/>
</dbReference>
<evidence type="ECO:0000313" key="7">
    <source>
        <dbReference type="Proteomes" id="UP000241394"/>
    </source>
</evidence>
<dbReference type="InterPro" id="IPR013201">
    <property type="entry name" value="Prot_inhib_I29"/>
</dbReference>
<reference evidence="7" key="2">
    <citation type="journal article" date="2018" name="BMC Genomics">
        <title>A manually annotated Actinidia chinensis var. chinensis (kiwifruit) genome highlights the challenges associated with draft genomes and gene prediction in plants.</title>
        <authorList>
            <person name="Pilkington S.M."/>
            <person name="Crowhurst R."/>
            <person name="Hilario E."/>
            <person name="Nardozza S."/>
            <person name="Fraser L."/>
            <person name="Peng Y."/>
            <person name="Gunaseelan K."/>
            <person name="Simpson R."/>
            <person name="Tahir J."/>
            <person name="Deroles S.C."/>
            <person name="Templeton K."/>
            <person name="Luo Z."/>
            <person name="Davy M."/>
            <person name="Cheng C."/>
            <person name="McNeilage M."/>
            <person name="Scaglione D."/>
            <person name="Liu Y."/>
            <person name="Zhang Q."/>
            <person name="Datson P."/>
            <person name="De Silva N."/>
            <person name="Gardiner S.E."/>
            <person name="Bassett H."/>
            <person name="Chagne D."/>
            <person name="McCallum J."/>
            <person name="Dzierzon H."/>
            <person name="Deng C."/>
            <person name="Wang Y.Y."/>
            <person name="Barron L."/>
            <person name="Manako K."/>
            <person name="Bowen J."/>
            <person name="Foster T.M."/>
            <person name="Erridge Z.A."/>
            <person name="Tiffin H."/>
            <person name="Waite C.N."/>
            <person name="Davies K.M."/>
            <person name="Grierson E.P."/>
            <person name="Laing W.A."/>
            <person name="Kirk R."/>
            <person name="Chen X."/>
            <person name="Wood M."/>
            <person name="Montefiori M."/>
            <person name="Brummell D.A."/>
            <person name="Schwinn K.E."/>
            <person name="Catanach A."/>
            <person name="Fullerton C."/>
            <person name="Li D."/>
            <person name="Meiyalaghan S."/>
            <person name="Nieuwenhuizen N."/>
            <person name="Read N."/>
            <person name="Prakash R."/>
            <person name="Hunter D."/>
            <person name="Zhang H."/>
            <person name="McKenzie M."/>
            <person name="Knabel M."/>
            <person name="Harris A."/>
            <person name="Allan A.C."/>
            <person name="Gleave A."/>
            <person name="Chen A."/>
            <person name="Janssen B.J."/>
            <person name="Plunkett B."/>
            <person name="Ampomah-Dwamena C."/>
            <person name="Voogd C."/>
            <person name="Leif D."/>
            <person name="Lafferty D."/>
            <person name="Souleyre E.J.F."/>
            <person name="Varkonyi-Gasic E."/>
            <person name="Gambi F."/>
            <person name="Hanley J."/>
            <person name="Yao J.L."/>
            <person name="Cheung J."/>
            <person name="David K.M."/>
            <person name="Warren B."/>
            <person name="Marsh K."/>
            <person name="Snowden K.C."/>
            <person name="Lin-Wang K."/>
            <person name="Brian L."/>
            <person name="Martinez-Sanchez M."/>
            <person name="Wang M."/>
            <person name="Ileperuma N."/>
            <person name="Macnee N."/>
            <person name="Campin R."/>
            <person name="McAtee P."/>
            <person name="Drummond R.S.M."/>
            <person name="Espley R.V."/>
            <person name="Ireland H.S."/>
            <person name="Wu R."/>
            <person name="Atkinson R.G."/>
            <person name="Karunairetnam S."/>
            <person name="Bulley S."/>
            <person name="Chunkath S."/>
            <person name="Hanley Z."/>
            <person name="Storey R."/>
            <person name="Thrimawithana A.H."/>
            <person name="Thomson S."/>
            <person name="David C."/>
            <person name="Testolin R."/>
            <person name="Huang H."/>
            <person name="Hellens R.P."/>
            <person name="Schaffer R.J."/>
        </authorList>
    </citation>
    <scope>NUCLEOTIDE SEQUENCE [LARGE SCALE GENOMIC DNA]</scope>
    <source>
        <strain evidence="7">cv. Red5</strain>
    </source>
</reference>
<dbReference type="EMBL" id="NKQK01000011">
    <property type="protein sequence ID" value="PSS17267.1"/>
    <property type="molecule type" value="Genomic_DNA"/>
</dbReference>
<dbReference type="Gene3D" id="3.90.70.10">
    <property type="entry name" value="Cysteine proteinases"/>
    <property type="match status" value="1"/>
</dbReference>
<dbReference type="PANTHER" id="PTHR12411">
    <property type="entry name" value="CYSTEINE PROTEASE FAMILY C1-RELATED"/>
    <property type="match status" value="1"/>
</dbReference>
<dbReference type="InParanoid" id="A0A2R6QXZ4"/>
<evidence type="ECO:0000259" key="5">
    <source>
        <dbReference type="SMART" id="SM00848"/>
    </source>
</evidence>
<dbReference type="Pfam" id="PF08246">
    <property type="entry name" value="Inhibitor_I29"/>
    <property type="match status" value="1"/>
</dbReference>
<proteinExistence type="inferred from homology"/>
<dbReference type="InterPro" id="IPR013128">
    <property type="entry name" value="Peptidase_C1A"/>
</dbReference>